<dbReference type="EMBL" id="CDMY01000390">
    <property type="protein sequence ID" value="CEM08981.1"/>
    <property type="molecule type" value="Genomic_DNA"/>
</dbReference>
<sequence length="311" mass="33693">MQPPSVEMFQSVLLLGFLASTTHALQSWHPLLQVSQDEDGTTRVERQHLYSVPVLIEIPPQGEGAGRPRMTANESSAGAASLIQLSNSLSEDSRLRCTCSFEKTTEDSDETVDLSMASRPSGDGAAATNYPHRSTSSSPAKLRSISEHGQHGKENGDGIMYQTYQTTTQQQMMPLTSPSSYIAQPPSSISHYSPATQPIFVQDIPRPVSPAYIQTPPPAPLYQQPVVPVQYGWSAVQQPQAPAVVQVPQYVPLPQQQQQQQYYVPQQQPPQVVYEQPRGPAVAPVGYMAMGGPAAVMQQPQAAAGGFVNMP</sequence>
<feature type="chain" id="PRO_5005188482" evidence="2">
    <location>
        <begin position="25"/>
        <end position="311"/>
    </location>
</feature>
<evidence type="ECO:0000256" key="2">
    <source>
        <dbReference type="SAM" id="SignalP"/>
    </source>
</evidence>
<keyword evidence="2" id="KW-0732">Signal</keyword>
<dbReference type="AlphaFoldDB" id="A0A0G4F9N0"/>
<evidence type="ECO:0000256" key="1">
    <source>
        <dbReference type="SAM" id="MobiDB-lite"/>
    </source>
</evidence>
<protein>
    <submittedName>
        <fullName evidence="3">Uncharacterized protein</fullName>
    </submittedName>
</protein>
<feature type="signal peptide" evidence="2">
    <location>
        <begin position="1"/>
        <end position="24"/>
    </location>
</feature>
<keyword evidence="4" id="KW-1185">Reference proteome</keyword>
<proteinExistence type="predicted"/>
<feature type="compositionally biased region" description="Basic and acidic residues" evidence="1">
    <location>
        <begin position="144"/>
        <end position="156"/>
    </location>
</feature>
<dbReference type="VEuPathDB" id="CryptoDB:Vbra_21247"/>
<feature type="region of interest" description="Disordered" evidence="1">
    <location>
        <begin position="103"/>
        <end position="158"/>
    </location>
</feature>
<name>A0A0G4F9N0_VITBC</name>
<reference evidence="3 4" key="1">
    <citation type="submission" date="2014-11" db="EMBL/GenBank/DDBJ databases">
        <authorList>
            <person name="Zhu J."/>
            <person name="Qi W."/>
            <person name="Song R."/>
        </authorList>
    </citation>
    <scope>NUCLEOTIDE SEQUENCE [LARGE SCALE GENOMIC DNA]</scope>
</reference>
<dbReference type="InParanoid" id="A0A0G4F9N0"/>
<dbReference type="Proteomes" id="UP000041254">
    <property type="component" value="Unassembled WGS sequence"/>
</dbReference>
<organism evidence="3 4">
    <name type="scientific">Vitrella brassicaformis (strain CCMP3155)</name>
    <dbReference type="NCBI Taxonomy" id="1169540"/>
    <lineage>
        <taxon>Eukaryota</taxon>
        <taxon>Sar</taxon>
        <taxon>Alveolata</taxon>
        <taxon>Colpodellida</taxon>
        <taxon>Vitrellaceae</taxon>
        <taxon>Vitrella</taxon>
    </lineage>
</organism>
<evidence type="ECO:0000313" key="3">
    <source>
        <dbReference type="EMBL" id="CEM08981.1"/>
    </source>
</evidence>
<evidence type="ECO:0000313" key="4">
    <source>
        <dbReference type="Proteomes" id="UP000041254"/>
    </source>
</evidence>
<accession>A0A0G4F9N0</accession>
<gene>
    <name evidence="3" type="ORF">Vbra_21247</name>
</gene>